<name>A0A7Z2GLV0_9BURK</name>
<accession>A0A7Z2GLV0</accession>
<sequence>MRGAILSGGNCELFNLKIDVGDFQFTRHGKMHGRTSLSTVDTSRYNRRRVRAAMSCARAPCLRDAIFIVPVRVRIFGIVDCRLFHGNVSNESRCSIREANVGPFVNWRDSPRERSLAARSRCDIDGLKRCIAQSFLRDASNALS</sequence>
<evidence type="ECO:0000313" key="1">
    <source>
        <dbReference type="EMBL" id="QGZ64170.1"/>
    </source>
</evidence>
<dbReference type="RefSeq" id="WP_158953329.1">
    <property type="nucleotide sequence ID" value="NZ_CP046914.1"/>
</dbReference>
<evidence type="ECO:0000313" key="2">
    <source>
        <dbReference type="Proteomes" id="UP000433577"/>
    </source>
</evidence>
<protein>
    <submittedName>
        <fullName evidence="1">Uncharacterized protein</fullName>
    </submittedName>
</protein>
<dbReference type="Proteomes" id="UP000433577">
    <property type="component" value="Chromosome 2"/>
</dbReference>
<dbReference type="AlphaFoldDB" id="A0A7Z2GLV0"/>
<proteinExistence type="predicted"/>
<keyword evidence="2" id="KW-1185">Reference proteome</keyword>
<dbReference type="KEGG" id="pacs:FAZ98_20805"/>
<reference evidence="1 2" key="1">
    <citation type="submission" date="2019-12" db="EMBL/GenBank/DDBJ databases">
        <title>Paraburkholderia acidiphila 7Q-K02 sp. nov and Paraburkholderia acidisoli DHF22 sp. nov., two strains isolated from forest soil.</title>
        <authorList>
            <person name="Gao Z."/>
            <person name="Qiu L."/>
        </authorList>
    </citation>
    <scope>NUCLEOTIDE SEQUENCE [LARGE SCALE GENOMIC DNA]</scope>
    <source>
        <strain evidence="1 2">DHF22</strain>
    </source>
</reference>
<dbReference type="EMBL" id="CP046914">
    <property type="protein sequence ID" value="QGZ64170.1"/>
    <property type="molecule type" value="Genomic_DNA"/>
</dbReference>
<organism evidence="1 2">
    <name type="scientific">Paraburkholderia acidisoli</name>
    <dbReference type="NCBI Taxonomy" id="2571748"/>
    <lineage>
        <taxon>Bacteria</taxon>
        <taxon>Pseudomonadati</taxon>
        <taxon>Pseudomonadota</taxon>
        <taxon>Betaproteobacteria</taxon>
        <taxon>Burkholderiales</taxon>
        <taxon>Burkholderiaceae</taxon>
        <taxon>Paraburkholderia</taxon>
    </lineage>
</organism>
<gene>
    <name evidence="1" type="ORF">FAZ98_20805</name>
</gene>